<name>A0A7X0UAH4_9BURK</name>
<protein>
    <submittedName>
        <fullName evidence="2">Uncharacterized protein</fullName>
    </submittedName>
</protein>
<keyword evidence="3" id="KW-1185">Reference proteome</keyword>
<sequence>MRSANPTPQLHRLSLGAGLLLALLPGWAAAQAGKVSQATVPPSACERLVQVAQALALAGPGTTGRYHCETQQRTRTGQALALRYRGPEVADGSSNLVGYYEVDRGTQSVHAWDLATGKRAPGALADGALPPPTVMACGLAFELPVHYRITRPQRSESEGRTVCAFNVVAAKSKPMQLDCKGEREGGSPPYNVCDWAIGSDADKTTVRVAHTRMDRDRWGIDPFVYDNGAWRLPNAYADAAPAERIDFFGRPAYQGAVVSRLVWYRTRTKTYDAIYAGAGDARALLVQLTPEVAVALVSPPADDPAAGEVECRIFCGSLRVAGRPDTAR</sequence>
<proteinExistence type="predicted"/>
<feature type="chain" id="PRO_5030651455" evidence="1">
    <location>
        <begin position="31"/>
        <end position="328"/>
    </location>
</feature>
<feature type="signal peptide" evidence="1">
    <location>
        <begin position="1"/>
        <end position="30"/>
    </location>
</feature>
<gene>
    <name evidence="2" type="ORF">HNP48_003582</name>
</gene>
<accession>A0A7X0UAH4</accession>
<dbReference type="AlphaFoldDB" id="A0A7X0UAH4"/>
<keyword evidence="1" id="KW-0732">Signal</keyword>
<comment type="caution">
    <text evidence="2">The sequence shown here is derived from an EMBL/GenBank/DDBJ whole genome shotgun (WGS) entry which is preliminary data.</text>
</comment>
<dbReference type="EMBL" id="JACHLK010000007">
    <property type="protein sequence ID" value="MBB6560894.1"/>
    <property type="molecule type" value="Genomic_DNA"/>
</dbReference>
<evidence type="ECO:0000313" key="3">
    <source>
        <dbReference type="Proteomes" id="UP000575083"/>
    </source>
</evidence>
<dbReference type="RefSeq" id="WP_184859388.1">
    <property type="nucleotide sequence ID" value="NZ_JACHLK010000007.1"/>
</dbReference>
<evidence type="ECO:0000256" key="1">
    <source>
        <dbReference type="SAM" id="SignalP"/>
    </source>
</evidence>
<organism evidence="2 3">
    <name type="scientific">Acidovorax soli</name>
    <dbReference type="NCBI Taxonomy" id="592050"/>
    <lineage>
        <taxon>Bacteria</taxon>
        <taxon>Pseudomonadati</taxon>
        <taxon>Pseudomonadota</taxon>
        <taxon>Betaproteobacteria</taxon>
        <taxon>Burkholderiales</taxon>
        <taxon>Comamonadaceae</taxon>
        <taxon>Acidovorax</taxon>
    </lineage>
</organism>
<dbReference type="Proteomes" id="UP000575083">
    <property type="component" value="Unassembled WGS sequence"/>
</dbReference>
<evidence type="ECO:0000313" key="2">
    <source>
        <dbReference type="EMBL" id="MBB6560894.1"/>
    </source>
</evidence>
<reference evidence="2 3" key="1">
    <citation type="submission" date="2020-08" db="EMBL/GenBank/DDBJ databases">
        <title>Functional genomics of gut bacteria from endangered species of beetles.</title>
        <authorList>
            <person name="Carlos-Shanley C."/>
        </authorList>
    </citation>
    <scope>NUCLEOTIDE SEQUENCE [LARGE SCALE GENOMIC DNA]</scope>
    <source>
        <strain evidence="2 3">S00198</strain>
    </source>
</reference>